<proteinExistence type="predicted"/>
<evidence type="ECO:0000256" key="1">
    <source>
        <dbReference type="SAM" id="MobiDB-lite"/>
    </source>
</evidence>
<dbReference type="Pfam" id="PF14305">
    <property type="entry name" value="ATPgrasp_TupA"/>
    <property type="match status" value="1"/>
</dbReference>
<evidence type="ECO:0008006" key="4">
    <source>
        <dbReference type="Google" id="ProtNLM"/>
    </source>
</evidence>
<dbReference type="EMBL" id="VOQS01000003">
    <property type="protein sequence ID" value="TXC84900.1"/>
    <property type="molecule type" value="Genomic_DNA"/>
</dbReference>
<evidence type="ECO:0000313" key="2">
    <source>
        <dbReference type="EMBL" id="TXC84900.1"/>
    </source>
</evidence>
<accession>A0A5C6VJ31</accession>
<comment type="caution">
    <text evidence="2">The sequence shown here is derived from an EMBL/GenBank/DDBJ whole genome shotgun (WGS) entry which is preliminary data.</text>
</comment>
<dbReference type="AlphaFoldDB" id="A0A5C6VJ31"/>
<dbReference type="SUPFAM" id="SSF56059">
    <property type="entry name" value="Glutathione synthetase ATP-binding domain-like"/>
    <property type="match status" value="1"/>
</dbReference>
<sequence>MNASRGSFGSKPGRPDKVESGHLQAAGNPVFRRRLRDEVKALLPDIFFLSLLHRKEIGRFPNLFRPRTYNEHILKRSLAPDPRYARLSDKLAVRDYVRGVLGQAFLVPLISAPAEFTPAVFDGLPDSFVMKANHGSSFVKLVHDKSEVSFEALQHLASRWLLTNFYRNARERHYKHIAPRLFFESLLLDRSGNIPADYKVHCFRRNSERPRMYIQHISDRFGPDTRGNIYDVDWNHLDLAIGEYVRSAVPAPPPANLAALLEAAAALSEGFDYVRVDLYVPDDDIYFGELTFTPGAGVAPMFPDQMDFEWGEFFASTVRHSPTPEL</sequence>
<dbReference type="InterPro" id="IPR029465">
    <property type="entry name" value="ATPgrasp_TupA"/>
</dbReference>
<reference evidence="2 3" key="1">
    <citation type="journal article" date="2018" name="Int. J. Syst. Evol. Microbiol.">
        <title>Paraburkholderia azotifigens sp. nov., a nitrogen-fixing bacterium isolated from paddy soil.</title>
        <authorList>
            <person name="Choi G.M."/>
            <person name="Im W.T."/>
        </authorList>
    </citation>
    <scope>NUCLEOTIDE SEQUENCE [LARGE SCALE GENOMIC DNA]</scope>
    <source>
        <strain evidence="2 3">NF 2-5-3</strain>
    </source>
</reference>
<dbReference type="Proteomes" id="UP000321776">
    <property type="component" value="Unassembled WGS sequence"/>
</dbReference>
<organism evidence="2 3">
    <name type="scientific">Paraburkholderia azotifigens</name>
    <dbReference type="NCBI Taxonomy" id="2057004"/>
    <lineage>
        <taxon>Bacteria</taxon>
        <taxon>Pseudomonadati</taxon>
        <taxon>Pseudomonadota</taxon>
        <taxon>Betaproteobacteria</taxon>
        <taxon>Burkholderiales</taxon>
        <taxon>Burkholderiaceae</taxon>
        <taxon>Paraburkholderia</taxon>
    </lineage>
</organism>
<evidence type="ECO:0000313" key="3">
    <source>
        <dbReference type="Proteomes" id="UP000321776"/>
    </source>
</evidence>
<feature type="region of interest" description="Disordered" evidence="1">
    <location>
        <begin position="1"/>
        <end position="23"/>
    </location>
</feature>
<name>A0A5C6VJ31_9BURK</name>
<gene>
    <name evidence="2" type="ORF">FRZ40_26745</name>
</gene>
<protein>
    <recommendedName>
        <fullName evidence="4">Teichuronopeptide biosynthesis TupA-like protein</fullName>
    </recommendedName>
</protein>